<dbReference type="PANTHER" id="PTHR23100:SF0">
    <property type="entry name" value="ARGININE BIOSYNTHESIS BIFUNCTIONAL PROTEIN ARGJ, MITOCHONDRIAL"/>
    <property type="match status" value="1"/>
</dbReference>
<dbReference type="GO" id="GO:0004358">
    <property type="term" value="F:L-glutamate N-acetyltransferase activity, acting on acetyl-L-ornithine as donor"/>
    <property type="evidence" value="ECO:0007669"/>
    <property type="project" value="UniProtKB-UniRule"/>
</dbReference>
<evidence type="ECO:0000256" key="5">
    <source>
        <dbReference type="ARBA" id="ARBA00022571"/>
    </source>
</evidence>
<evidence type="ECO:0000256" key="10">
    <source>
        <dbReference type="ARBA" id="ARBA00023315"/>
    </source>
</evidence>
<evidence type="ECO:0000313" key="13">
    <source>
        <dbReference type="Proteomes" id="UP000662572"/>
    </source>
</evidence>
<feature type="active site" description="Nucleophile" evidence="11">
    <location>
        <position position="274"/>
    </location>
</feature>
<feature type="chain" id="PRO_5038194488" description="Arginine biosynthesis bifunctional protein ArgJ beta chain" evidence="11">
    <location>
        <begin position="274"/>
        <end position="489"/>
    </location>
</feature>
<comment type="caution">
    <text evidence="12">The sequence shown here is derived from an EMBL/GenBank/DDBJ whole genome shotgun (WGS) entry which is preliminary data.</text>
</comment>
<accession>A0A918Q6Q9</accession>
<feature type="site" description="Involved in the stabilization of negative charge on the oxyanion by the formation of the oxyanion hole" evidence="11">
    <location>
        <position position="200"/>
    </location>
</feature>
<keyword evidence="10 11" id="KW-0012">Acyltransferase</keyword>
<comment type="subcellular location">
    <subcellularLocation>
        <location evidence="1 11">Cytoplasm</location>
    </subcellularLocation>
</comment>
<keyword evidence="8 11" id="KW-0068">Autocatalytic cleavage</keyword>
<feature type="site" description="Cleavage; by autolysis" evidence="11">
    <location>
        <begin position="273"/>
        <end position="274"/>
    </location>
</feature>
<feature type="binding site" evidence="11">
    <location>
        <position position="489"/>
    </location>
    <ligand>
        <name>substrate</name>
    </ligand>
</feature>
<evidence type="ECO:0000256" key="1">
    <source>
        <dbReference type="ARBA" id="ARBA00004496"/>
    </source>
</evidence>
<feature type="binding site" evidence="11">
    <location>
        <position position="237"/>
    </location>
    <ligand>
        <name>substrate</name>
    </ligand>
</feature>
<dbReference type="InterPro" id="IPR016117">
    <property type="entry name" value="ArgJ-like_dom_sf"/>
</dbReference>
<evidence type="ECO:0000256" key="9">
    <source>
        <dbReference type="ARBA" id="ARBA00023268"/>
    </source>
</evidence>
<comment type="pathway">
    <text evidence="11">Amino-acid biosynthesis; L-arginine biosynthesis; N(2)-acetyl-L-ornithine from L-glutamate: step 1/4.</text>
</comment>
<evidence type="ECO:0000256" key="7">
    <source>
        <dbReference type="ARBA" id="ARBA00022679"/>
    </source>
</evidence>
<dbReference type="EC" id="2.3.1.1" evidence="11"/>
<keyword evidence="6 11" id="KW-0028">Amino-acid biosynthesis</keyword>
<dbReference type="InterPro" id="IPR042195">
    <property type="entry name" value="ArgJ_beta_C"/>
</dbReference>
<gene>
    <name evidence="11 12" type="primary">argJ</name>
    <name evidence="12" type="ORF">GCM10011273_21560</name>
</gene>
<dbReference type="Gene3D" id="3.60.70.12">
    <property type="entry name" value="L-amino peptidase D-ALA esterase/amidase"/>
    <property type="match status" value="1"/>
</dbReference>
<feature type="binding site" evidence="11">
    <location>
        <position position="361"/>
    </location>
    <ligand>
        <name>substrate</name>
    </ligand>
</feature>
<keyword evidence="13" id="KW-1185">Reference proteome</keyword>
<dbReference type="GO" id="GO:0005737">
    <property type="term" value="C:cytoplasm"/>
    <property type="evidence" value="ECO:0007669"/>
    <property type="project" value="UniProtKB-SubCell"/>
</dbReference>
<dbReference type="GO" id="GO:0004042">
    <property type="term" value="F:L-glutamate N-acetyltransferase activity"/>
    <property type="evidence" value="ECO:0007669"/>
    <property type="project" value="UniProtKB-UniRule"/>
</dbReference>
<feature type="chain" id="PRO_5038194489" description="Arginine biosynthesis bifunctional protein ArgJ alpha chain" evidence="11">
    <location>
        <begin position="1"/>
        <end position="273"/>
    </location>
</feature>
<evidence type="ECO:0000256" key="3">
    <source>
        <dbReference type="ARBA" id="ARBA00011475"/>
    </source>
</evidence>
<comment type="similarity">
    <text evidence="2 11">Belongs to the ArgJ family.</text>
</comment>
<keyword evidence="4 11" id="KW-0963">Cytoplasm</keyword>
<dbReference type="GO" id="GO:0006526">
    <property type="term" value="P:L-arginine biosynthetic process"/>
    <property type="evidence" value="ECO:0007669"/>
    <property type="project" value="UniProtKB-UniRule"/>
</dbReference>
<name>A0A918Q6Q9_9CAUL</name>
<dbReference type="PANTHER" id="PTHR23100">
    <property type="entry name" value="ARGININE BIOSYNTHESIS BIFUNCTIONAL PROTEIN ARGJ"/>
    <property type="match status" value="1"/>
</dbReference>
<evidence type="ECO:0000256" key="6">
    <source>
        <dbReference type="ARBA" id="ARBA00022605"/>
    </source>
</evidence>
<dbReference type="Gene3D" id="3.10.20.340">
    <property type="entry name" value="ArgJ beta chain, C-terminal domain"/>
    <property type="match status" value="1"/>
</dbReference>
<dbReference type="NCBIfam" id="NF003802">
    <property type="entry name" value="PRK05388.1"/>
    <property type="match status" value="1"/>
</dbReference>
<comment type="subunit">
    <text evidence="3 11">Heterotetramer of two alpha and two beta chains.</text>
</comment>
<dbReference type="NCBIfam" id="TIGR00120">
    <property type="entry name" value="ArgJ"/>
    <property type="match status" value="1"/>
</dbReference>
<dbReference type="Pfam" id="PF01960">
    <property type="entry name" value="ArgJ"/>
    <property type="match status" value="1"/>
</dbReference>
<evidence type="ECO:0000256" key="11">
    <source>
        <dbReference type="HAMAP-Rule" id="MF_01106"/>
    </source>
</evidence>
<dbReference type="CDD" id="cd02152">
    <property type="entry name" value="OAT"/>
    <property type="match status" value="1"/>
</dbReference>
<dbReference type="InterPro" id="IPR002813">
    <property type="entry name" value="Arg_biosynth_ArgJ"/>
</dbReference>
<dbReference type="FunFam" id="3.10.20.340:FF:000003">
    <property type="entry name" value="Arginine biosynthesis bifunctional protein ArgJ"/>
    <property type="match status" value="1"/>
</dbReference>
<dbReference type="FunFam" id="3.60.70.12:FF:000001">
    <property type="entry name" value="Arginine biosynthesis bifunctional protein ArgJ, chloroplastic"/>
    <property type="match status" value="1"/>
</dbReference>
<protein>
    <recommendedName>
        <fullName evidence="11">Arginine biosynthesis bifunctional protein ArgJ</fullName>
    </recommendedName>
    <domain>
        <recommendedName>
            <fullName evidence="11">Glutamate N-acetyltransferase</fullName>
            <ecNumber evidence="11">2.3.1.35</ecNumber>
        </recommendedName>
        <alternativeName>
            <fullName evidence="11">Ornithine acetyltransferase</fullName>
            <shortName evidence="11">OATase</shortName>
        </alternativeName>
        <alternativeName>
            <fullName evidence="11">Ornithine transacetylase</fullName>
        </alternativeName>
    </domain>
    <domain>
        <recommendedName>
            <fullName evidence="11">Amino-acid acetyltransferase</fullName>
            <ecNumber evidence="11">2.3.1.1</ecNumber>
        </recommendedName>
        <alternativeName>
            <fullName evidence="11">N-acetylglutamate synthase</fullName>
            <shortName evidence="11">AGSase</shortName>
        </alternativeName>
    </domain>
    <component>
        <recommendedName>
            <fullName evidence="11">Arginine biosynthesis bifunctional protein ArgJ alpha chain</fullName>
        </recommendedName>
    </component>
    <component>
        <recommendedName>
            <fullName evidence="11">Arginine biosynthesis bifunctional protein ArgJ beta chain</fullName>
        </recommendedName>
    </component>
</protein>
<comment type="function">
    <text evidence="11">Catalyzes two activities which are involved in the cyclic version of arginine biosynthesis: the synthesis of N-acetylglutamate from glutamate and acetyl-CoA as the acetyl donor, and of ornithine by transacetylation between N(2)-acetylornithine and glutamate.</text>
</comment>
<dbReference type="Proteomes" id="UP000662572">
    <property type="component" value="Unassembled WGS sequence"/>
</dbReference>
<reference evidence="12" key="1">
    <citation type="journal article" date="2014" name="Int. J. Syst. Evol. Microbiol.">
        <title>Complete genome sequence of Corynebacterium casei LMG S-19264T (=DSM 44701T), isolated from a smear-ripened cheese.</title>
        <authorList>
            <consortium name="US DOE Joint Genome Institute (JGI-PGF)"/>
            <person name="Walter F."/>
            <person name="Albersmeier A."/>
            <person name="Kalinowski J."/>
            <person name="Ruckert C."/>
        </authorList>
    </citation>
    <scope>NUCLEOTIDE SEQUENCE</scope>
    <source>
        <strain evidence="12">KCTC 32296</strain>
    </source>
</reference>
<dbReference type="EMBL" id="BMZB01000002">
    <property type="protein sequence ID" value="GGZ34775.1"/>
    <property type="molecule type" value="Genomic_DNA"/>
</dbReference>
<feature type="site" description="Involved in the stabilization of negative charge on the oxyanion by the formation of the oxyanion hole" evidence="11">
    <location>
        <position position="201"/>
    </location>
</feature>
<proteinExistence type="inferred from homology"/>
<dbReference type="EC" id="2.3.1.35" evidence="11"/>
<evidence type="ECO:0000256" key="8">
    <source>
        <dbReference type="ARBA" id="ARBA00022813"/>
    </source>
</evidence>
<dbReference type="AlphaFoldDB" id="A0A918Q6Q9"/>
<evidence type="ECO:0000313" key="12">
    <source>
        <dbReference type="EMBL" id="GGZ34775.1"/>
    </source>
</evidence>
<evidence type="ECO:0000256" key="4">
    <source>
        <dbReference type="ARBA" id="ARBA00022490"/>
    </source>
</evidence>
<dbReference type="GO" id="GO:0006592">
    <property type="term" value="P:ornithine biosynthetic process"/>
    <property type="evidence" value="ECO:0007669"/>
    <property type="project" value="TreeGrafter"/>
</dbReference>
<keyword evidence="7 11" id="KW-0808">Transferase</keyword>
<dbReference type="HAMAP" id="MF_01106">
    <property type="entry name" value="ArgJ"/>
    <property type="match status" value="1"/>
</dbReference>
<evidence type="ECO:0000256" key="2">
    <source>
        <dbReference type="ARBA" id="ARBA00006774"/>
    </source>
</evidence>
<feature type="binding site" evidence="11">
    <location>
        <position position="484"/>
    </location>
    <ligand>
        <name>substrate</name>
    </ligand>
</feature>
<comment type="pathway">
    <text evidence="11">Amino-acid biosynthesis; L-arginine biosynthesis; L-ornithine and N-acetyl-L-glutamate from L-glutamate and N(2)-acetyl-L-ornithine (cyclic): step 1/1.</text>
</comment>
<comment type="catalytic activity">
    <reaction evidence="11">
        <text>L-glutamate + acetyl-CoA = N-acetyl-L-glutamate + CoA + H(+)</text>
        <dbReference type="Rhea" id="RHEA:24292"/>
        <dbReference type="ChEBI" id="CHEBI:15378"/>
        <dbReference type="ChEBI" id="CHEBI:29985"/>
        <dbReference type="ChEBI" id="CHEBI:44337"/>
        <dbReference type="ChEBI" id="CHEBI:57287"/>
        <dbReference type="ChEBI" id="CHEBI:57288"/>
        <dbReference type="EC" id="2.3.1.1"/>
    </reaction>
</comment>
<organism evidence="12 13">
    <name type="scientific">Asticcacaulis endophyticus</name>
    <dbReference type="NCBI Taxonomy" id="1395890"/>
    <lineage>
        <taxon>Bacteria</taxon>
        <taxon>Pseudomonadati</taxon>
        <taxon>Pseudomonadota</taxon>
        <taxon>Alphaproteobacteria</taxon>
        <taxon>Caulobacterales</taxon>
        <taxon>Caulobacteraceae</taxon>
        <taxon>Asticcacaulis</taxon>
    </lineage>
</organism>
<feature type="binding site" evidence="11">
    <location>
        <position position="263"/>
    </location>
    <ligand>
        <name>substrate</name>
    </ligand>
</feature>
<feature type="binding site" evidence="11">
    <location>
        <position position="274"/>
    </location>
    <ligand>
        <name>substrate</name>
    </ligand>
</feature>
<reference evidence="12" key="2">
    <citation type="submission" date="2020-09" db="EMBL/GenBank/DDBJ databases">
        <authorList>
            <person name="Sun Q."/>
            <person name="Kim S."/>
        </authorList>
    </citation>
    <scope>NUCLEOTIDE SEQUENCE</scope>
    <source>
        <strain evidence="12">KCTC 32296</strain>
    </source>
</reference>
<sequence length="489" mass="51113">MANGLASDKGLSLSVLWSLPVTKTPTSGASSSSPSSGLERALDPLANALKRAVQTGAEMAGLGTPASVEPAKPTTGKPGLEVSPLMQPLPVMPVVAGVEIAIASAGFYKHVRPDLLVMKFIEGTTAAGVFTRHTIGSAPVDWCKKQLAANEGSEIRALVVNAGCANAFTGKLGADAARRTAAAVSRRLDCRQRDIMLASTGVIGQVLDDAKVAAKLPEIDAGFKADAWHQAAQAIMTTDTFPKGAYEFAEIDGVEVRIAGIAKGSGMIAPDMATMLAFIVTDANLSAGVLQSLLGLYTRTTFNCVTVDGDTSTNDTALLFATGASRSPKISRAGDRRLSDFRVKLEKVMHNLAIQLVRDGEGARKLVKINVTGASSPASARKIAKSIAESPLVKTAFAGEDANWGRIVMAVGKTEEEVDRDRISIKFGDLVAAENGAVSLTYNEAAMSAYMKNAELEVSVDVGVGRGAAHVYTCDLTHGYISINGDYRS</sequence>
<dbReference type="SUPFAM" id="SSF56266">
    <property type="entry name" value="DmpA/ArgJ-like"/>
    <property type="match status" value="1"/>
</dbReference>
<keyword evidence="9 11" id="KW-0511">Multifunctional enzyme</keyword>
<comment type="catalytic activity">
    <reaction evidence="11">
        <text>N(2)-acetyl-L-ornithine + L-glutamate = N-acetyl-L-glutamate + L-ornithine</text>
        <dbReference type="Rhea" id="RHEA:15349"/>
        <dbReference type="ChEBI" id="CHEBI:29985"/>
        <dbReference type="ChEBI" id="CHEBI:44337"/>
        <dbReference type="ChEBI" id="CHEBI:46911"/>
        <dbReference type="ChEBI" id="CHEBI:57805"/>
        <dbReference type="EC" id="2.3.1.35"/>
    </reaction>
</comment>
<keyword evidence="5 11" id="KW-0055">Arginine biosynthesis</keyword>